<keyword evidence="3" id="KW-1185">Reference proteome</keyword>
<sequence length="251" mass="28356">MSVLLCEPIFSPDPGDEDPLTHKGGFYAVVSEKWKGIVTSPETLARTMKRFPDAHTFKAETYLRIMELWNQDCTEYHYHPDQPSPPPSPSPPALPSTQVTQRSVTSGKSRAESLTAKELLFLANNRPGAEPLSPRRAQQLFKRVLGYDSVVSLEDLESRMAAARIARTNARAVEEEEDEEIPDLLDPDDEVEEETQELNADFYPTETGGFYVDRNTRRHRIQHKGIDYVMPLKATMLIIFPQNKVVPSKGD</sequence>
<name>A0AAW0ANG7_9AGAR</name>
<evidence type="ECO:0000313" key="2">
    <source>
        <dbReference type="EMBL" id="KAK7013946.1"/>
    </source>
</evidence>
<comment type="caution">
    <text evidence="2">The sequence shown here is derived from an EMBL/GenBank/DDBJ whole genome shotgun (WGS) entry which is preliminary data.</text>
</comment>
<feature type="compositionally biased region" description="Pro residues" evidence="1">
    <location>
        <begin position="82"/>
        <end position="94"/>
    </location>
</feature>
<dbReference type="EMBL" id="JAWWNJ010000058">
    <property type="protein sequence ID" value="KAK7013946.1"/>
    <property type="molecule type" value="Genomic_DNA"/>
</dbReference>
<gene>
    <name evidence="2" type="ORF">R3P38DRAFT_3206527</name>
</gene>
<proteinExistence type="predicted"/>
<dbReference type="AlphaFoldDB" id="A0AAW0ANG7"/>
<feature type="region of interest" description="Disordered" evidence="1">
    <location>
        <begin position="76"/>
        <end position="111"/>
    </location>
</feature>
<reference evidence="2 3" key="1">
    <citation type="journal article" date="2024" name="J Genomics">
        <title>Draft genome sequencing and assembly of Favolaschia claudopus CIRM-BRFM 2984 isolated from oak limbs.</title>
        <authorList>
            <person name="Navarro D."/>
            <person name="Drula E."/>
            <person name="Chaduli D."/>
            <person name="Cazenave R."/>
            <person name="Ahrendt S."/>
            <person name="Wang J."/>
            <person name="Lipzen A."/>
            <person name="Daum C."/>
            <person name="Barry K."/>
            <person name="Grigoriev I.V."/>
            <person name="Favel A."/>
            <person name="Rosso M.N."/>
            <person name="Martin F."/>
        </authorList>
    </citation>
    <scope>NUCLEOTIDE SEQUENCE [LARGE SCALE GENOMIC DNA]</scope>
    <source>
        <strain evidence="2 3">CIRM-BRFM 2984</strain>
    </source>
</reference>
<evidence type="ECO:0000256" key="1">
    <source>
        <dbReference type="SAM" id="MobiDB-lite"/>
    </source>
</evidence>
<evidence type="ECO:0000313" key="3">
    <source>
        <dbReference type="Proteomes" id="UP001362999"/>
    </source>
</evidence>
<organism evidence="2 3">
    <name type="scientific">Favolaschia claudopus</name>
    <dbReference type="NCBI Taxonomy" id="2862362"/>
    <lineage>
        <taxon>Eukaryota</taxon>
        <taxon>Fungi</taxon>
        <taxon>Dikarya</taxon>
        <taxon>Basidiomycota</taxon>
        <taxon>Agaricomycotina</taxon>
        <taxon>Agaricomycetes</taxon>
        <taxon>Agaricomycetidae</taxon>
        <taxon>Agaricales</taxon>
        <taxon>Marasmiineae</taxon>
        <taxon>Mycenaceae</taxon>
        <taxon>Favolaschia</taxon>
    </lineage>
</organism>
<dbReference type="Proteomes" id="UP001362999">
    <property type="component" value="Unassembled WGS sequence"/>
</dbReference>
<feature type="compositionally biased region" description="Polar residues" evidence="1">
    <location>
        <begin position="97"/>
        <end position="108"/>
    </location>
</feature>
<accession>A0AAW0ANG7</accession>
<protein>
    <submittedName>
        <fullName evidence="2">Uncharacterized protein</fullName>
    </submittedName>
</protein>